<dbReference type="PANTHER" id="PTHR43000">
    <property type="entry name" value="DTDP-D-GLUCOSE 4,6-DEHYDRATASE-RELATED"/>
    <property type="match status" value="1"/>
</dbReference>
<protein>
    <submittedName>
        <fullName evidence="3">NAD-dependent epimerase/dehydratase family protein</fullName>
    </submittedName>
</protein>
<sequence>MSPFCSATRASSRRLPAGNRRSPSSRRSGTSWSTGGPASPLRTLITGVAGFVGRHLARELAKRPKEELYGADHVALGYSDSDGDLRAKLKSHRPLDVRDFGQVAGWVRECRPDRIVHLAAQSSGAESIRDPAGTYLVNAVGTLHLLEAVRAEAPEAMVLLVGSADVYGTGSPGQKIREDAPMKPMNPYAFSKAAQDSLGELYAGTYRLNIVRTRTFSHTGPGQQPRFALAGFADQLARIDAGLVAAELRVGNLEGVRDYGDVRDVVRAYDALLERGGPGETYNVCTGRGHVLRDLLEILCGAAGFKPTIVQDPERMRSRDADYLVGDPTKLRSKTRWSPDIPIERTLQDLYTDARERLRREIGR</sequence>
<feature type="compositionally biased region" description="Low complexity" evidence="1">
    <location>
        <begin position="18"/>
        <end position="37"/>
    </location>
</feature>
<dbReference type="InterPro" id="IPR036291">
    <property type="entry name" value="NAD(P)-bd_dom_sf"/>
</dbReference>
<dbReference type="Gene3D" id="3.90.25.10">
    <property type="entry name" value="UDP-galactose 4-epimerase, domain 1"/>
    <property type="match status" value="1"/>
</dbReference>
<dbReference type="EMBL" id="VBOW01000026">
    <property type="protein sequence ID" value="TMQ59028.1"/>
    <property type="molecule type" value="Genomic_DNA"/>
</dbReference>
<accession>A0A538T5X7</accession>
<dbReference type="Gene3D" id="3.40.50.720">
    <property type="entry name" value="NAD(P)-binding Rossmann-like Domain"/>
    <property type="match status" value="1"/>
</dbReference>
<proteinExistence type="predicted"/>
<evidence type="ECO:0000256" key="1">
    <source>
        <dbReference type="SAM" id="MobiDB-lite"/>
    </source>
</evidence>
<name>A0A538T5X7_UNCEI</name>
<gene>
    <name evidence="3" type="ORF">E6K76_06005</name>
</gene>
<comment type="caution">
    <text evidence="3">The sequence shown here is derived from an EMBL/GenBank/DDBJ whole genome shotgun (WGS) entry which is preliminary data.</text>
</comment>
<feature type="region of interest" description="Disordered" evidence="1">
    <location>
        <begin position="1"/>
        <end position="39"/>
    </location>
</feature>
<evidence type="ECO:0000313" key="4">
    <source>
        <dbReference type="Proteomes" id="UP000316852"/>
    </source>
</evidence>
<evidence type="ECO:0000259" key="2">
    <source>
        <dbReference type="Pfam" id="PF16363"/>
    </source>
</evidence>
<evidence type="ECO:0000313" key="3">
    <source>
        <dbReference type="EMBL" id="TMQ59028.1"/>
    </source>
</evidence>
<dbReference type="AlphaFoldDB" id="A0A538T5X7"/>
<dbReference type="SUPFAM" id="SSF51735">
    <property type="entry name" value="NAD(P)-binding Rossmann-fold domains"/>
    <property type="match status" value="1"/>
</dbReference>
<dbReference type="Pfam" id="PF16363">
    <property type="entry name" value="GDP_Man_Dehyd"/>
    <property type="match status" value="1"/>
</dbReference>
<reference evidence="3 4" key="1">
    <citation type="journal article" date="2019" name="Nat. Microbiol.">
        <title>Mediterranean grassland soil C-N compound turnover is dependent on rainfall and depth, and is mediated by genomically divergent microorganisms.</title>
        <authorList>
            <person name="Diamond S."/>
            <person name="Andeer P.F."/>
            <person name="Li Z."/>
            <person name="Crits-Christoph A."/>
            <person name="Burstein D."/>
            <person name="Anantharaman K."/>
            <person name="Lane K.R."/>
            <person name="Thomas B.C."/>
            <person name="Pan C."/>
            <person name="Northen T.R."/>
            <person name="Banfield J.F."/>
        </authorList>
    </citation>
    <scope>NUCLEOTIDE SEQUENCE [LARGE SCALE GENOMIC DNA]</scope>
    <source>
        <strain evidence="3">WS_6</strain>
    </source>
</reference>
<feature type="domain" description="NAD(P)-binding" evidence="2">
    <location>
        <begin position="44"/>
        <end position="349"/>
    </location>
</feature>
<organism evidence="3 4">
    <name type="scientific">Eiseniibacteriota bacterium</name>
    <dbReference type="NCBI Taxonomy" id="2212470"/>
    <lineage>
        <taxon>Bacteria</taxon>
        <taxon>Candidatus Eiseniibacteriota</taxon>
    </lineage>
</organism>
<dbReference type="Proteomes" id="UP000316852">
    <property type="component" value="Unassembled WGS sequence"/>
</dbReference>
<dbReference type="InterPro" id="IPR016040">
    <property type="entry name" value="NAD(P)-bd_dom"/>
</dbReference>